<gene>
    <name evidence="1" type="ORF">Mpt1_c03960</name>
</gene>
<organism evidence="1 2">
    <name type="scientific">Candidatus Methanoplasma termitum</name>
    <dbReference type="NCBI Taxonomy" id="1577791"/>
    <lineage>
        <taxon>Archaea</taxon>
        <taxon>Methanobacteriati</taxon>
        <taxon>Thermoplasmatota</taxon>
        <taxon>Thermoplasmata</taxon>
        <taxon>Methanomassiliicoccales</taxon>
        <taxon>Methanomassiliicoccaceae</taxon>
        <taxon>Candidatus Methanoplasma</taxon>
    </lineage>
</organism>
<sequence length="106" mass="11794">MGFVTITIAKNRGRAIIVHSFTSNRVIPQGDAGILTLDSAGPRSFTKIYCACGKIVDLDKKKMNIKKSLKKDLECTTCRNARISREIDSINEHFDGPLSKEEESFC</sequence>
<dbReference type="HOGENOM" id="CLU_2216923_0_0_2"/>
<dbReference type="KEGG" id="mear:Mpt1_c03960"/>
<dbReference type="AlphaFoldDB" id="A0A0A7LAU3"/>
<dbReference type="Proteomes" id="UP000030787">
    <property type="component" value="Chromosome"/>
</dbReference>
<dbReference type="STRING" id="1577791.Mpt1_c03960"/>
<evidence type="ECO:0000313" key="2">
    <source>
        <dbReference type="Proteomes" id="UP000030787"/>
    </source>
</evidence>
<name>A0A0A7LAU3_9ARCH</name>
<reference evidence="1 2" key="1">
    <citation type="journal article" date="2014" name="Appl. Environ. Microbiol.">
        <title>Comparative Genome Analysis of 'Candidatus Methanoplasma termitum' Indicates a New Mode of Energy Metabolism in the Seventh Order of Methanogens.</title>
        <authorList>
            <person name="Lang K."/>
            <person name="Schuldes J."/>
            <person name="Klingl A."/>
            <person name="Poehlein A."/>
            <person name="Daniel R."/>
            <person name="Brune A."/>
        </authorList>
    </citation>
    <scope>NUCLEOTIDE SEQUENCE [LARGE SCALE GENOMIC DNA]</scope>
    <source>
        <strain evidence="2">Mpt1</strain>
    </source>
</reference>
<dbReference type="EMBL" id="CP010070">
    <property type="protein sequence ID" value="AIZ56290.1"/>
    <property type="molecule type" value="Genomic_DNA"/>
</dbReference>
<protein>
    <submittedName>
        <fullName evidence="1">Uncharacterized protein</fullName>
    </submittedName>
</protein>
<dbReference type="OrthoDB" id="382669at2157"/>
<proteinExistence type="predicted"/>
<dbReference type="RefSeq" id="WP_048111618.1">
    <property type="nucleotide sequence ID" value="NZ_CP010070.1"/>
</dbReference>
<dbReference type="GeneID" id="24818066"/>
<accession>A0A0A7LAU3</accession>
<evidence type="ECO:0000313" key="1">
    <source>
        <dbReference type="EMBL" id="AIZ56290.1"/>
    </source>
</evidence>
<keyword evidence="2" id="KW-1185">Reference proteome</keyword>